<keyword evidence="9" id="KW-0472">Membrane</keyword>
<feature type="transmembrane region" description="Helical" evidence="9">
    <location>
        <begin position="12"/>
        <end position="32"/>
    </location>
</feature>
<evidence type="ECO:0000259" key="10">
    <source>
        <dbReference type="PROSITE" id="PS50109"/>
    </source>
</evidence>
<dbReference type="InterPro" id="IPR003661">
    <property type="entry name" value="HisK_dim/P_dom"/>
</dbReference>
<evidence type="ECO:0000256" key="2">
    <source>
        <dbReference type="ARBA" id="ARBA00012438"/>
    </source>
</evidence>
<dbReference type="PROSITE" id="PS50109">
    <property type="entry name" value="HIS_KIN"/>
    <property type="match status" value="1"/>
</dbReference>
<evidence type="ECO:0000256" key="8">
    <source>
        <dbReference type="SAM" id="Coils"/>
    </source>
</evidence>
<dbReference type="SUPFAM" id="SSF48452">
    <property type="entry name" value="TPR-like"/>
    <property type="match status" value="2"/>
</dbReference>
<dbReference type="GO" id="GO:0004721">
    <property type="term" value="F:phosphoprotein phosphatase activity"/>
    <property type="evidence" value="ECO:0007669"/>
    <property type="project" value="TreeGrafter"/>
</dbReference>
<dbReference type="InterPro" id="IPR003594">
    <property type="entry name" value="HATPase_dom"/>
</dbReference>
<evidence type="ECO:0000256" key="5">
    <source>
        <dbReference type="ARBA" id="ARBA00022777"/>
    </source>
</evidence>
<evidence type="ECO:0000256" key="1">
    <source>
        <dbReference type="ARBA" id="ARBA00000085"/>
    </source>
</evidence>
<keyword evidence="7" id="KW-0802">TPR repeat</keyword>
<dbReference type="CDD" id="cd00082">
    <property type="entry name" value="HisKA"/>
    <property type="match status" value="1"/>
</dbReference>
<keyword evidence="9" id="KW-0812">Transmembrane</keyword>
<dbReference type="EMBL" id="CP072133">
    <property type="protein sequence ID" value="QTH72075.1"/>
    <property type="molecule type" value="Genomic_DNA"/>
</dbReference>
<gene>
    <name evidence="11" type="ORF">J5O05_04040</name>
</gene>
<dbReference type="RefSeq" id="WP_208843697.1">
    <property type="nucleotide sequence ID" value="NZ_CP072133.1"/>
</dbReference>
<accession>A0A975DI20</accession>
<dbReference type="InterPro" id="IPR019734">
    <property type="entry name" value="TPR_rpt"/>
</dbReference>
<dbReference type="InterPro" id="IPR011990">
    <property type="entry name" value="TPR-like_helical_dom_sf"/>
</dbReference>
<keyword evidence="3" id="KW-0597">Phosphoprotein</keyword>
<feature type="domain" description="Histidine kinase" evidence="10">
    <location>
        <begin position="521"/>
        <end position="732"/>
    </location>
</feature>
<comment type="catalytic activity">
    <reaction evidence="1">
        <text>ATP + protein L-histidine = ADP + protein N-phospho-L-histidine.</text>
        <dbReference type="EC" id="2.7.13.3"/>
    </reaction>
</comment>
<dbReference type="KEGG" id="pxi:J5O05_04040"/>
<dbReference type="PANTHER" id="PTHR45453">
    <property type="entry name" value="PHOSPHATE REGULON SENSOR PROTEIN PHOR"/>
    <property type="match status" value="1"/>
</dbReference>
<dbReference type="SMART" id="SM00028">
    <property type="entry name" value="TPR"/>
    <property type="match status" value="8"/>
</dbReference>
<sequence length="732" mass="82831">MKFSCRNLYKFIALGFLNITIAGFVLPANLYAATQKTDFIRLESLLLHEPEQALDTTESLLLQSFPTQQPNNPIWFQLQTIKARALIKLGKFSLAEALLQSLVGYDHAFDNLELYATPFYLLGKLHNEQGDYAQSTQALNRAKALLGENQDSILYANLLYTEARNLRFQAKYQDAMVLLKQAQVLYSRFKADALLADSHNGMGVIFNYIGDFDAALQEFEASLSIQKQLKNQQGVSNVLYNIGEIYRDTGKFSLAFLYFKQSLAIDRTFGNPIHISNSLGKLAQVSLELNEIRSARRYVDEALLLVKAAKSKSDISWQLSILASIYRKSGDYIQAHATASEALMLAVESGAKRTEHLVLMTLSDIEIESSLFPQALTHLNSLLTGKVLGKEERSKLLKKRAYVYKNLGQLENAIKDLEDYNVEIQALYKEMTEKQLERYKYNSEFARQSIALELSEKEQGLKNVMLENVKLERTLLALFFSVILAFGLIFLWRMQQKQRLVELKAKLVADSLGEKKRLFADVSHELRTPLTASKLIVEALMHNIEPDVPSAYERLDSKLEQLDSLIKDIYLSAQFDAGVAKFEITMVNLTALVEEIVIDFKPLFAAKKIELEHAMPEEHIMVECDPKRAKQVFGNILKNSLAYTEPNGKAFVQLVKRDWGWLLSFEDSYPGVTDEQLSLVFERMYRCDASRGRDEGGSGLGLSISQQIAETLGWHISAHHSKLGGLRIDIRS</sequence>
<dbReference type="InterPro" id="IPR036890">
    <property type="entry name" value="HATPase_C_sf"/>
</dbReference>
<dbReference type="Gene3D" id="1.10.287.130">
    <property type="match status" value="1"/>
</dbReference>
<organism evidence="11 12">
    <name type="scientific">Pseudoalteromonas xiamenensis</name>
    <dbReference type="NCBI Taxonomy" id="882626"/>
    <lineage>
        <taxon>Bacteria</taxon>
        <taxon>Pseudomonadati</taxon>
        <taxon>Pseudomonadota</taxon>
        <taxon>Gammaproteobacteria</taxon>
        <taxon>Alteromonadales</taxon>
        <taxon>Pseudoalteromonadaceae</taxon>
        <taxon>Pseudoalteromonas</taxon>
    </lineage>
</organism>
<dbReference type="SUPFAM" id="SSF55874">
    <property type="entry name" value="ATPase domain of HSP90 chaperone/DNA topoisomerase II/histidine kinase"/>
    <property type="match status" value="1"/>
</dbReference>
<dbReference type="GO" id="GO:0016036">
    <property type="term" value="P:cellular response to phosphate starvation"/>
    <property type="evidence" value="ECO:0007669"/>
    <property type="project" value="TreeGrafter"/>
</dbReference>
<dbReference type="AlphaFoldDB" id="A0A975DI20"/>
<keyword evidence="4" id="KW-0808">Transferase</keyword>
<proteinExistence type="predicted"/>
<dbReference type="InterPro" id="IPR005467">
    <property type="entry name" value="His_kinase_dom"/>
</dbReference>
<evidence type="ECO:0000256" key="7">
    <source>
        <dbReference type="PROSITE-ProRule" id="PRU00339"/>
    </source>
</evidence>
<feature type="coiled-coil region" evidence="8">
    <location>
        <begin position="407"/>
        <end position="437"/>
    </location>
</feature>
<dbReference type="SUPFAM" id="SSF47384">
    <property type="entry name" value="Homodimeric domain of signal transducing histidine kinase"/>
    <property type="match status" value="1"/>
</dbReference>
<name>A0A975DI20_9GAMM</name>
<keyword evidence="5" id="KW-0418">Kinase</keyword>
<evidence type="ECO:0000256" key="3">
    <source>
        <dbReference type="ARBA" id="ARBA00022553"/>
    </source>
</evidence>
<dbReference type="PROSITE" id="PS50005">
    <property type="entry name" value="TPR"/>
    <property type="match status" value="2"/>
</dbReference>
<feature type="repeat" description="TPR" evidence="7">
    <location>
        <begin position="196"/>
        <end position="229"/>
    </location>
</feature>
<evidence type="ECO:0000256" key="6">
    <source>
        <dbReference type="ARBA" id="ARBA00023012"/>
    </source>
</evidence>
<dbReference type="Pfam" id="PF02518">
    <property type="entry name" value="HATPase_c"/>
    <property type="match status" value="1"/>
</dbReference>
<keyword evidence="6" id="KW-0902">Two-component regulatory system</keyword>
<evidence type="ECO:0000313" key="11">
    <source>
        <dbReference type="EMBL" id="QTH72075.1"/>
    </source>
</evidence>
<keyword evidence="8" id="KW-0175">Coiled coil</keyword>
<dbReference type="EC" id="2.7.13.3" evidence="2"/>
<dbReference type="GO" id="GO:0000155">
    <property type="term" value="F:phosphorelay sensor kinase activity"/>
    <property type="evidence" value="ECO:0007669"/>
    <property type="project" value="InterPro"/>
</dbReference>
<protein>
    <recommendedName>
        <fullName evidence="2">histidine kinase</fullName>
        <ecNumber evidence="2">2.7.13.3</ecNumber>
    </recommendedName>
</protein>
<dbReference type="Pfam" id="PF13181">
    <property type="entry name" value="TPR_8"/>
    <property type="match status" value="1"/>
</dbReference>
<feature type="transmembrane region" description="Helical" evidence="9">
    <location>
        <begin position="475"/>
        <end position="494"/>
    </location>
</feature>
<evidence type="ECO:0000256" key="4">
    <source>
        <dbReference type="ARBA" id="ARBA00022679"/>
    </source>
</evidence>
<dbReference type="InterPro" id="IPR036097">
    <property type="entry name" value="HisK_dim/P_sf"/>
</dbReference>
<dbReference type="Gene3D" id="3.30.565.10">
    <property type="entry name" value="Histidine kinase-like ATPase, C-terminal domain"/>
    <property type="match status" value="1"/>
</dbReference>
<evidence type="ECO:0000256" key="9">
    <source>
        <dbReference type="SAM" id="Phobius"/>
    </source>
</evidence>
<dbReference type="GO" id="GO:0005886">
    <property type="term" value="C:plasma membrane"/>
    <property type="evidence" value="ECO:0007669"/>
    <property type="project" value="TreeGrafter"/>
</dbReference>
<dbReference type="Pfam" id="PF13424">
    <property type="entry name" value="TPR_12"/>
    <property type="match status" value="1"/>
</dbReference>
<dbReference type="SMART" id="SM00388">
    <property type="entry name" value="HisKA"/>
    <property type="match status" value="1"/>
</dbReference>
<evidence type="ECO:0000313" key="12">
    <source>
        <dbReference type="Proteomes" id="UP000664904"/>
    </source>
</evidence>
<dbReference type="PANTHER" id="PTHR45453:SF1">
    <property type="entry name" value="PHOSPHATE REGULON SENSOR PROTEIN PHOR"/>
    <property type="match status" value="1"/>
</dbReference>
<dbReference type="Gene3D" id="1.25.40.10">
    <property type="entry name" value="Tetratricopeptide repeat domain"/>
    <property type="match status" value="3"/>
</dbReference>
<keyword evidence="12" id="KW-1185">Reference proteome</keyword>
<keyword evidence="9" id="KW-1133">Transmembrane helix</keyword>
<feature type="repeat" description="TPR" evidence="7">
    <location>
        <begin position="236"/>
        <end position="269"/>
    </location>
</feature>
<dbReference type="SMART" id="SM00387">
    <property type="entry name" value="HATPase_c"/>
    <property type="match status" value="1"/>
</dbReference>
<dbReference type="Pfam" id="PF00512">
    <property type="entry name" value="HisKA"/>
    <property type="match status" value="1"/>
</dbReference>
<reference evidence="11" key="1">
    <citation type="submission" date="2021-03" db="EMBL/GenBank/DDBJ databases">
        <title>Complete Genome of Pseudoalteromonas xiamenensis STKMTI.2, a new potential marine bacterium producing anti-Vibrio compounds.</title>
        <authorList>
            <person name="Handayani D.P."/>
            <person name="Isnansetyo A."/>
            <person name="Istiqomah I."/>
            <person name="Jumina J."/>
        </authorList>
    </citation>
    <scope>NUCLEOTIDE SEQUENCE</scope>
    <source>
        <strain evidence="11">STKMTI.2</strain>
    </source>
</reference>
<dbReference type="Proteomes" id="UP000664904">
    <property type="component" value="Chromosome"/>
</dbReference>
<dbReference type="InterPro" id="IPR050351">
    <property type="entry name" value="BphY/WalK/GraS-like"/>
</dbReference>